<comment type="caution">
    <text evidence="3">The sequence shown here is derived from an EMBL/GenBank/DDBJ whole genome shotgun (WGS) entry which is preliminary data.</text>
</comment>
<feature type="domain" description="PEGA" evidence="2">
    <location>
        <begin position="54"/>
        <end position="110"/>
    </location>
</feature>
<protein>
    <recommendedName>
        <fullName evidence="2">PEGA domain-containing protein</fullName>
    </recommendedName>
</protein>
<accession>A0A1F6LRM4</accession>
<gene>
    <name evidence="3" type="ORF">A2848_03145</name>
</gene>
<evidence type="ECO:0000313" key="3">
    <source>
        <dbReference type="EMBL" id="OGH62029.1"/>
    </source>
</evidence>
<organism evidence="3 4">
    <name type="scientific">Candidatus Magasanikbacteria bacterium RIFCSPHIGHO2_01_FULL_50_8</name>
    <dbReference type="NCBI Taxonomy" id="1798674"/>
    <lineage>
        <taxon>Bacteria</taxon>
        <taxon>Candidatus Magasanikiibacteriota</taxon>
    </lineage>
</organism>
<dbReference type="Pfam" id="PF08308">
    <property type="entry name" value="PEGA"/>
    <property type="match status" value="1"/>
</dbReference>
<dbReference type="EMBL" id="MFPV01000024">
    <property type="protein sequence ID" value="OGH62029.1"/>
    <property type="molecule type" value="Genomic_DNA"/>
</dbReference>
<name>A0A1F6LRM4_9BACT</name>
<evidence type="ECO:0000256" key="1">
    <source>
        <dbReference type="SAM" id="Phobius"/>
    </source>
</evidence>
<evidence type="ECO:0000259" key="2">
    <source>
        <dbReference type="Pfam" id="PF08308"/>
    </source>
</evidence>
<keyword evidence="1" id="KW-0812">Transmembrane</keyword>
<keyword evidence="1" id="KW-1133">Transmembrane helix</keyword>
<keyword evidence="1" id="KW-0472">Membrane</keyword>
<feature type="transmembrane region" description="Helical" evidence="1">
    <location>
        <begin position="12"/>
        <end position="34"/>
    </location>
</feature>
<evidence type="ECO:0000313" key="4">
    <source>
        <dbReference type="Proteomes" id="UP000176329"/>
    </source>
</evidence>
<proteinExistence type="predicted"/>
<dbReference type="Proteomes" id="UP000176329">
    <property type="component" value="Unassembled WGS sequence"/>
</dbReference>
<reference evidence="3 4" key="1">
    <citation type="journal article" date="2016" name="Nat. Commun.">
        <title>Thousands of microbial genomes shed light on interconnected biogeochemical processes in an aquifer system.</title>
        <authorList>
            <person name="Anantharaman K."/>
            <person name="Brown C.T."/>
            <person name="Hug L.A."/>
            <person name="Sharon I."/>
            <person name="Castelle C.J."/>
            <person name="Probst A.J."/>
            <person name="Thomas B.C."/>
            <person name="Singh A."/>
            <person name="Wilkins M.J."/>
            <person name="Karaoz U."/>
            <person name="Brodie E.L."/>
            <person name="Williams K.H."/>
            <person name="Hubbard S.S."/>
            <person name="Banfield J.F."/>
        </authorList>
    </citation>
    <scope>NUCLEOTIDE SEQUENCE [LARGE SCALE GENOMIC DNA]</scope>
</reference>
<dbReference type="AlphaFoldDB" id="A0A1F6LRM4"/>
<dbReference type="InterPro" id="IPR013229">
    <property type="entry name" value="PEGA"/>
</dbReference>
<sequence length="324" mass="35746">MLLLRHKTRKIVFRSLVVLYFFAATWLLLFANGYRIKFSPFTISGTGNVHASFKPTNADVLIDGITVGASSPTRARALFPGTHHVRIRADGYLSYDRVIRIEPHETTFVNSIQLVRDSTPVFVATSTATEGMPEKKSEPMLNGDRVWISGGGTTGTRVIRGMTPITRDLGAGAWSIAAVTESTVALARLDTGEIQFRSWNTPDHIEATLPGHAAVTTEDTGSPAIIALSTFELWQYETREKKASLIYRFSKPIATVIPVHDTTLVLVALADELVAFNVTDSHHIPLVLTTGMELSNVTVDEEKKSARFTTRIDGRTKIFERALY</sequence>